<dbReference type="PROSITE" id="PS50949">
    <property type="entry name" value="HTH_GNTR"/>
    <property type="match status" value="1"/>
</dbReference>
<dbReference type="OrthoDB" id="9781630at2"/>
<protein>
    <submittedName>
        <fullName evidence="5">GntR family transcriptional regulator</fullName>
    </submittedName>
</protein>
<dbReference type="GO" id="GO:0003677">
    <property type="term" value="F:DNA binding"/>
    <property type="evidence" value="ECO:0007669"/>
    <property type="project" value="UniProtKB-KW"/>
</dbReference>
<dbReference type="SMART" id="SM00895">
    <property type="entry name" value="FCD"/>
    <property type="match status" value="1"/>
</dbReference>
<keyword evidence="1" id="KW-0805">Transcription regulation</keyword>
<keyword evidence="6" id="KW-1185">Reference proteome</keyword>
<dbReference type="SUPFAM" id="SSF48008">
    <property type="entry name" value="GntR ligand-binding domain-like"/>
    <property type="match status" value="1"/>
</dbReference>
<dbReference type="InterPro" id="IPR011711">
    <property type="entry name" value="GntR_C"/>
</dbReference>
<organism evidence="5 6">
    <name type="scientific">Brevibacillus fluminis</name>
    <dbReference type="NCBI Taxonomy" id="511487"/>
    <lineage>
        <taxon>Bacteria</taxon>
        <taxon>Bacillati</taxon>
        <taxon>Bacillota</taxon>
        <taxon>Bacilli</taxon>
        <taxon>Bacillales</taxon>
        <taxon>Paenibacillaceae</taxon>
        <taxon>Brevibacillus</taxon>
    </lineage>
</organism>
<name>A0A3M8DFY5_9BACL</name>
<dbReference type="RefSeq" id="WP_122918603.1">
    <property type="nucleotide sequence ID" value="NZ_RHHQ01000012.1"/>
</dbReference>
<evidence type="ECO:0000313" key="6">
    <source>
        <dbReference type="Proteomes" id="UP000271031"/>
    </source>
</evidence>
<comment type="caution">
    <text evidence="5">The sequence shown here is derived from an EMBL/GenBank/DDBJ whole genome shotgun (WGS) entry which is preliminary data.</text>
</comment>
<evidence type="ECO:0000256" key="1">
    <source>
        <dbReference type="ARBA" id="ARBA00023015"/>
    </source>
</evidence>
<dbReference type="InterPro" id="IPR036388">
    <property type="entry name" value="WH-like_DNA-bd_sf"/>
</dbReference>
<evidence type="ECO:0000259" key="4">
    <source>
        <dbReference type="PROSITE" id="PS50949"/>
    </source>
</evidence>
<dbReference type="PANTHER" id="PTHR43537">
    <property type="entry name" value="TRANSCRIPTIONAL REGULATOR, GNTR FAMILY"/>
    <property type="match status" value="1"/>
</dbReference>
<dbReference type="Gene3D" id="1.20.120.530">
    <property type="entry name" value="GntR ligand-binding domain-like"/>
    <property type="match status" value="1"/>
</dbReference>
<evidence type="ECO:0000256" key="2">
    <source>
        <dbReference type="ARBA" id="ARBA00023125"/>
    </source>
</evidence>
<dbReference type="SUPFAM" id="SSF46785">
    <property type="entry name" value="Winged helix' DNA-binding domain"/>
    <property type="match status" value="1"/>
</dbReference>
<feature type="domain" description="HTH gntR-type" evidence="4">
    <location>
        <begin position="8"/>
        <end position="75"/>
    </location>
</feature>
<dbReference type="Pfam" id="PF07729">
    <property type="entry name" value="FCD"/>
    <property type="match status" value="1"/>
</dbReference>
<keyword evidence="2" id="KW-0238">DNA-binding</keyword>
<dbReference type="PANTHER" id="PTHR43537:SF24">
    <property type="entry name" value="GLUCONATE OPERON TRANSCRIPTIONAL REPRESSOR"/>
    <property type="match status" value="1"/>
</dbReference>
<dbReference type="Pfam" id="PF00392">
    <property type="entry name" value="GntR"/>
    <property type="match status" value="1"/>
</dbReference>
<keyword evidence="3" id="KW-0804">Transcription</keyword>
<accession>A0A3M8DFY5</accession>
<reference evidence="5 6" key="1">
    <citation type="submission" date="2018-10" db="EMBL/GenBank/DDBJ databases">
        <title>Phylogenomics of Brevibacillus.</title>
        <authorList>
            <person name="Dunlap C."/>
        </authorList>
    </citation>
    <scope>NUCLEOTIDE SEQUENCE [LARGE SCALE GENOMIC DNA]</scope>
    <source>
        <strain evidence="5 6">JCM 15716</strain>
    </source>
</reference>
<gene>
    <name evidence="5" type="ORF">EDM56_14410</name>
</gene>
<dbReference type="InterPro" id="IPR008920">
    <property type="entry name" value="TF_FadR/GntR_C"/>
</dbReference>
<dbReference type="SMART" id="SM00345">
    <property type="entry name" value="HTH_GNTR"/>
    <property type="match status" value="1"/>
</dbReference>
<dbReference type="Proteomes" id="UP000271031">
    <property type="component" value="Unassembled WGS sequence"/>
</dbReference>
<dbReference type="AlphaFoldDB" id="A0A3M8DFY5"/>
<dbReference type="CDD" id="cd07377">
    <property type="entry name" value="WHTH_GntR"/>
    <property type="match status" value="1"/>
</dbReference>
<evidence type="ECO:0000313" key="5">
    <source>
        <dbReference type="EMBL" id="RNB86906.1"/>
    </source>
</evidence>
<dbReference type="Gene3D" id="1.10.10.10">
    <property type="entry name" value="Winged helix-like DNA-binding domain superfamily/Winged helix DNA-binding domain"/>
    <property type="match status" value="1"/>
</dbReference>
<dbReference type="InterPro" id="IPR036390">
    <property type="entry name" value="WH_DNA-bd_sf"/>
</dbReference>
<dbReference type="InterPro" id="IPR000524">
    <property type="entry name" value="Tscrpt_reg_HTH_GntR"/>
</dbReference>
<sequence length="216" mass="25169">MTIGGNYQSLKDHVYKFIATQIQNGTLLPNQKVNEAMICQKLEVSRTPVREALIQLASENLLEYRPRRGFLVKELKTKEKLDVLEIVGSLDALAAKLATDHVSEDDLLKMEALIERIDRSIKENNYADYQKYQTLFHEVYIQKCNNPSLISILESLQNSFIRQSYLSNDQEKLAKILMQMNEEHKHILALFRQKDKNGLVDFIQNTHWNIEYPELM</sequence>
<evidence type="ECO:0000256" key="3">
    <source>
        <dbReference type="ARBA" id="ARBA00023163"/>
    </source>
</evidence>
<dbReference type="EMBL" id="RHHQ01000012">
    <property type="protein sequence ID" value="RNB86906.1"/>
    <property type="molecule type" value="Genomic_DNA"/>
</dbReference>
<dbReference type="GO" id="GO:0003700">
    <property type="term" value="F:DNA-binding transcription factor activity"/>
    <property type="evidence" value="ECO:0007669"/>
    <property type="project" value="InterPro"/>
</dbReference>
<proteinExistence type="predicted"/>